<evidence type="ECO:0008006" key="4">
    <source>
        <dbReference type="Google" id="ProtNLM"/>
    </source>
</evidence>
<proteinExistence type="predicted"/>
<dbReference type="RefSeq" id="WP_359268413.1">
    <property type="nucleotide sequence ID" value="NZ_JBEZNA010000004.1"/>
</dbReference>
<name>A0ABV3EJD0_9ACTN</name>
<gene>
    <name evidence="2" type="ORF">AB0D95_03210</name>
</gene>
<comment type="caution">
    <text evidence="2">The sequence shown here is derived from an EMBL/GenBank/DDBJ whole genome shotgun (WGS) entry which is preliminary data.</text>
</comment>
<dbReference type="EMBL" id="JBEZNA010000004">
    <property type="protein sequence ID" value="MEU9576292.1"/>
    <property type="molecule type" value="Genomic_DNA"/>
</dbReference>
<feature type="compositionally biased region" description="Basic and acidic residues" evidence="1">
    <location>
        <begin position="7"/>
        <end position="41"/>
    </location>
</feature>
<protein>
    <recommendedName>
        <fullName evidence="4">DUF3886 domain-containing protein</fullName>
    </recommendedName>
</protein>
<evidence type="ECO:0000313" key="3">
    <source>
        <dbReference type="Proteomes" id="UP001551584"/>
    </source>
</evidence>
<accession>A0ABV3EJD0</accession>
<sequence>MGWLDRLNQRDRDLAARKGGESASEKAARLRQEREEKEAKARRERHHRKGVREAQAAADRWERKDRRRFGG</sequence>
<feature type="region of interest" description="Disordered" evidence="1">
    <location>
        <begin position="1"/>
        <end position="71"/>
    </location>
</feature>
<organism evidence="2 3">
    <name type="scientific">Streptomyces chilikensis</name>
    <dbReference type="NCBI Taxonomy" id="1194079"/>
    <lineage>
        <taxon>Bacteria</taxon>
        <taxon>Bacillati</taxon>
        <taxon>Actinomycetota</taxon>
        <taxon>Actinomycetes</taxon>
        <taxon>Kitasatosporales</taxon>
        <taxon>Streptomycetaceae</taxon>
        <taxon>Streptomyces</taxon>
    </lineage>
</organism>
<evidence type="ECO:0000256" key="1">
    <source>
        <dbReference type="SAM" id="MobiDB-lite"/>
    </source>
</evidence>
<reference evidence="2 3" key="1">
    <citation type="submission" date="2024-06" db="EMBL/GenBank/DDBJ databases">
        <title>The Natural Products Discovery Center: Release of the First 8490 Sequenced Strains for Exploring Actinobacteria Biosynthetic Diversity.</title>
        <authorList>
            <person name="Kalkreuter E."/>
            <person name="Kautsar S.A."/>
            <person name="Yang D."/>
            <person name="Bader C.D."/>
            <person name="Teijaro C.N."/>
            <person name="Fluegel L."/>
            <person name="Davis C.M."/>
            <person name="Simpson J.R."/>
            <person name="Lauterbach L."/>
            <person name="Steele A.D."/>
            <person name="Gui C."/>
            <person name="Meng S."/>
            <person name="Li G."/>
            <person name="Viehrig K."/>
            <person name="Ye F."/>
            <person name="Su P."/>
            <person name="Kiefer A.F."/>
            <person name="Nichols A."/>
            <person name="Cepeda A.J."/>
            <person name="Yan W."/>
            <person name="Fan B."/>
            <person name="Jiang Y."/>
            <person name="Adhikari A."/>
            <person name="Zheng C.-J."/>
            <person name="Schuster L."/>
            <person name="Cowan T.M."/>
            <person name="Smanski M.J."/>
            <person name="Chevrette M.G."/>
            <person name="De Carvalho L.P.S."/>
            <person name="Shen B."/>
        </authorList>
    </citation>
    <scope>NUCLEOTIDE SEQUENCE [LARGE SCALE GENOMIC DNA]</scope>
    <source>
        <strain evidence="2 3">NPDC048117</strain>
    </source>
</reference>
<dbReference type="Proteomes" id="UP001551584">
    <property type="component" value="Unassembled WGS sequence"/>
</dbReference>
<keyword evidence="3" id="KW-1185">Reference proteome</keyword>
<evidence type="ECO:0000313" key="2">
    <source>
        <dbReference type="EMBL" id="MEU9576292.1"/>
    </source>
</evidence>